<evidence type="ECO:0000256" key="7">
    <source>
        <dbReference type="ARBA" id="ARBA00022475"/>
    </source>
</evidence>
<dbReference type="GO" id="GO:0019386">
    <property type="term" value="P:methanogenesis, from carbon dioxide"/>
    <property type="evidence" value="ECO:0007669"/>
    <property type="project" value="UniProtKB-UniPathway"/>
</dbReference>
<evidence type="ECO:0000256" key="17">
    <source>
        <dbReference type="ARBA" id="ARBA00044880"/>
    </source>
</evidence>
<evidence type="ECO:0000256" key="14">
    <source>
        <dbReference type="ARBA" id="ARBA00022994"/>
    </source>
</evidence>
<feature type="transmembrane region" description="Helical" evidence="19">
    <location>
        <begin position="38"/>
        <end position="57"/>
    </location>
</feature>
<dbReference type="GO" id="GO:0005886">
    <property type="term" value="C:plasma membrane"/>
    <property type="evidence" value="ECO:0007669"/>
    <property type="project" value="UniProtKB-SubCell"/>
</dbReference>
<dbReference type="EMBL" id="JMIY01000002">
    <property type="protein sequence ID" value="KCZ72428.1"/>
    <property type="molecule type" value="Genomic_DNA"/>
</dbReference>
<dbReference type="AlphaFoldDB" id="A0A062V7D1"/>
<evidence type="ECO:0000313" key="21">
    <source>
        <dbReference type="Proteomes" id="UP000027153"/>
    </source>
</evidence>
<protein>
    <recommendedName>
        <fullName evidence="6">Tetrahydromethanopterin S-methyltransferase subunit C</fullName>
        <ecNumber evidence="18">7.2.1.4</ecNumber>
    </recommendedName>
    <alternativeName>
        <fullName evidence="16">N5-methyltetrahydromethanopterin--coenzyme M methyltransferase subunit C</fullName>
    </alternativeName>
</protein>
<dbReference type="EC" id="7.2.1.4" evidence="18"/>
<evidence type="ECO:0000256" key="19">
    <source>
        <dbReference type="SAM" id="Phobius"/>
    </source>
</evidence>
<dbReference type="Proteomes" id="UP000027153">
    <property type="component" value="Unassembled WGS sequence"/>
</dbReference>
<comment type="subcellular location">
    <subcellularLocation>
        <location evidence="2">Cell membrane</location>
        <topology evidence="2">Multi-pass membrane protein</topology>
    </subcellularLocation>
</comment>
<evidence type="ECO:0000256" key="1">
    <source>
        <dbReference type="ARBA" id="ARBA00002533"/>
    </source>
</evidence>
<proteinExistence type="inferred from homology"/>
<dbReference type="RefSeq" id="WP_048089345.1">
    <property type="nucleotide sequence ID" value="NZ_JMIY01000002.1"/>
</dbReference>
<name>A0A062V7D1_9EURY</name>
<evidence type="ECO:0000256" key="8">
    <source>
        <dbReference type="ARBA" id="ARBA00022563"/>
    </source>
</evidence>
<evidence type="ECO:0000256" key="6">
    <source>
        <dbReference type="ARBA" id="ARBA00015131"/>
    </source>
</evidence>
<evidence type="ECO:0000256" key="4">
    <source>
        <dbReference type="ARBA" id="ARBA00007607"/>
    </source>
</evidence>
<evidence type="ECO:0000256" key="13">
    <source>
        <dbReference type="ARBA" id="ARBA00022989"/>
    </source>
</evidence>
<evidence type="ECO:0000256" key="18">
    <source>
        <dbReference type="ARBA" id="ARBA00044970"/>
    </source>
</evidence>
<evidence type="ECO:0000256" key="11">
    <source>
        <dbReference type="ARBA" id="ARBA00022692"/>
    </source>
</evidence>
<feature type="transmembrane region" description="Helical" evidence="19">
    <location>
        <begin position="69"/>
        <end position="88"/>
    </location>
</feature>
<accession>A0A062V7D1</accession>
<dbReference type="GO" id="GO:0030269">
    <property type="term" value="F:tetrahydromethanopterin S-methyltransferase activity"/>
    <property type="evidence" value="ECO:0007669"/>
    <property type="project" value="UniProtKB-EC"/>
</dbReference>
<keyword evidence="14" id="KW-0484">Methanogenesis</keyword>
<gene>
    <name evidence="20" type="ORF">ANME2D_00855</name>
</gene>
<dbReference type="NCBIfam" id="TIGR01148">
    <property type="entry name" value="mtrC"/>
    <property type="match status" value="1"/>
</dbReference>
<dbReference type="Pfam" id="PF04211">
    <property type="entry name" value="MtrC"/>
    <property type="match status" value="1"/>
</dbReference>
<organism evidence="20 21">
    <name type="scientific">Candidatus Methanoperedens nitratireducens</name>
    <dbReference type="NCBI Taxonomy" id="1392998"/>
    <lineage>
        <taxon>Archaea</taxon>
        <taxon>Methanobacteriati</taxon>
        <taxon>Methanobacteriota</taxon>
        <taxon>Stenosarchaea group</taxon>
        <taxon>Methanomicrobia</taxon>
        <taxon>Methanosarcinales</taxon>
        <taxon>ANME-2 cluster</taxon>
        <taxon>Candidatus Methanoperedentaceae</taxon>
        <taxon>Candidatus Methanoperedens</taxon>
    </lineage>
</organism>
<keyword evidence="8" id="KW-0554">One-carbon metabolism</keyword>
<evidence type="ECO:0000256" key="9">
    <source>
        <dbReference type="ARBA" id="ARBA00022603"/>
    </source>
</evidence>
<dbReference type="GO" id="GO:0006730">
    <property type="term" value="P:one-carbon metabolic process"/>
    <property type="evidence" value="ECO:0007669"/>
    <property type="project" value="UniProtKB-KW"/>
</dbReference>
<keyword evidence="21" id="KW-1185">Reference proteome</keyword>
<evidence type="ECO:0000256" key="15">
    <source>
        <dbReference type="ARBA" id="ARBA00023136"/>
    </source>
</evidence>
<keyword evidence="12" id="KW-1278">Translocase</keyword>
<keyword evidence="13 19" id="KW-1133">Transmembrane helix</keyword>
<evidence type="ECO:0000256" key="5">
    <source>
        <dbReference type="ARBA" id="ARBA00011616"/>
    </source>
</evidence>
<keyword evidence="10 20" id="KW-0808">Transferase</keyword>
<comment type="subunit">
    <text evidence="5">The complex is composed of 8 subunits; MtrA, MtrB, MtrC, MtrD, MtrE, MtrF, MtrG and MtrH.</text>
</comment>
<dbReference type="UniPathway" id="UPA00640">
    <property type="reaction ID" value="UER00698"/>
</dbReference>
<dbReference type="GO" id="GO:0032259">
    <property type="term" value="P:methylation"/>
    <property type="evidence" value="ECO:0007669"/>
    <property type="project" value="UniProtKB-KW"/>
</dbReference>
<dbReference type="PIRSF" id="PIRSF006530">
    <property type="entry name" value="MtrC"/>
    <property type="match status" value="1"/>
</dbReference>
<evidence type="ECO:0000256" key="16">
    <source>
        <dbReference type="ARBA" id="ARBA00029817"/>
    </source>
</evidence>
<keyword evidence="11 19" id="KW-0812">Transmembrane</keyword>
<comment type="function">
    <text evidence="1">Part of a complex that catalyzes the formation of methyl-coenzyme M and tetrahydromethanopterin from coenzyme M and methyl-tetrahydromethanopterin. This is an energy-conserving, sodium-ion translocating step.</text>
</comment>
<comment type="catalytic activity">
    <reaction evidence="17">
        <text>5-methyl-5,6,7,8-tetrahydromethanopterin + coenzyme M + 2 Na(+)(in) = 5,6,7,8-tetrahydromethanopterin + methyl-coenzyme M + 2 Na(+)(out)</text>
        <dbReference type="Rhea" id="RHEA:53492"/>
        <dbReference type="ChEBI" id="CHEBI:29101"/>
        <dbReference type="ChEBI" id="CHEBI:58103"/>
        <dbReference type="ChEBI" id="CHEBI:58116"/>
        <dbReference type="ChEBI" id="CHEBI:58286"/>
        <dbReference type="ChEBI" id="CHEBI:58319"/>
        <dbReference type="EC" id="7.2.1.4"/>
    </reaction>
</comment>
<evidence type="ECO:0000256" key="12">
    <source>
        <dbReference type="ARBA" id="ARBA00022967"/>
    </source>
</evidence>
<evidence type="ECO:0000256" key="2">
    <source>
        <dbReference type="ARBA" id="ARBA00004651"/>
    </source>
</evidence>
<keyword evidence="7" id="KW-1003">Cell membrane</keyword>
<comment type="caution">
    <text evidence="20">The sequence shown here is derived from an EMBL/GenBank/DDBJ whole genome shotgun (WGS) entry which is preliminary data.</text>
</comment>
<comment type="pathway">
    <text evidence="3">One-carbon metabolism; methanogenesis from CO(2); methyl-coenzyme M from 5,10-methylene-5,6,7,8-tetrahydromethanopterin: step 2/2.</text>
</comment>
<feature type="transmembrane region" description="Helical" evidence="19">
    <location>
        <begin position="100"/>
        <end position="118"/>
    </location>
</feature>
<evidence type="ECO:0000256" key="3">
    <source>
        <dbReference type="ARBA" id="ARBA00004839"/>
    </source>
</evidence>
<feature type="transmembrane region" description="Helical" evidence="19">
    <location>
        <begin position="14"/>
        <end position="32"/>
    </location>
</feature>
<dbReference type="InterPro" id="IPR005865">
    <property type="entry name" value="THM_MeTrfase_su_C"/>
</dbReference>
<sequence>MSTDMKKEFTSQELYFIALVPGIIAILMVKFYHPVTPIAVILIWPAFLSGANAVRSVARYGLGTGTASIGYWGTAVGATIAFISQFINPAYNFVSPYFEILSALIVGAVTGICAQRIIKMKIPVMIRDSAILASSTAIIAMFLLGMLTEYSASVTTVDAYITYPLIYIATTLAILHPFNGSMGAGENQRRTLRLSAVEASMTTALFGLIALLFSEALFFTGISVIIVSAAGFVIFVKRWFSAVKEDTYEFAWTGYPPAEH</sequence>
<feature type="transmembrane region" description="Helical" evidence="19">
    <location>
        <begin position="217"/>
        <end position="236"/>
    </location>
</feature>
<keyword evidence="9 20" id="KW-0489">Methyltransferase</keyword>
<comment type="similarity">
    <text evidence="4">Belongs to the MtrC family.</text>
</comment>
<evidence type="ECO:0000256" key="10">
    <source>
        <dbReference type="ARBA" id="ARBA00022679"/>
    </source>
</evidence>
<keyword evidence="15 19" id="KW-0472">Membrane</keyword>
<feature type="transmembrane region" description="Helical" evidence="19">
    <location>
        <begin position="130"/>
        <end position="148"/>
    </location>
</feature>
<feature type="transmembrane region" description="Helical" evidence="19">
    <location>
        <begin position="160"/>
        <end position="179"/>
    </location>
</feature>
<evidence type="ECO:0000313" key="20">
    <source>
        <dbReference type="EMBL" id="KCZ72428.1"/>
    </source>
</evidence>
<feature type="transmembrane region" description="Helical" evidence="19">
    <location>
        <begin position="191"/>
        <end position="211"/>
    </location>
</feature>
<reference evidence="20 21" key="1">
    <citation type="journal article" date="2013" name="Nature">
        <title>Anaerobic oxidation of methane coupled to nitrate reduction in a novel archaeal lineage.</title>
        <authorList>
            <person name="Haroon M.F."/>
            <person name="Hu S."/>
            <person name="Shi Y."/>
            <person name="Imelfort M."/>
            <person name="Keller J."/>
            <person name="Hugenholtz P."/>
            <person name="Yuan Z."/>
            <person name="Tyson G.W."/>
        </authorList>
    </citation>
    <scope>NUCLEOTIDE SEQUENCE [LARGE SCALE GENOMIC DNA]</scope>
    <source>
        <strain evidence="20 21">ANME-2d</strain>
    </source>
</reference>